<reference evidence="3" key="1">
    <citation type="submission" date="2022-10" db="EMBL/GenBank/DDBJ databases">
        <title>Catenovulum adriacola sp. nov. isolated in the Harbour of Susak.</title>
        <authorList>
            <person name="Schoch T."/>
            <person name="Reich S.J."/>
            <person name="Stoeferle S."/>
            <person name="Flaiz M."/>
            <person name="Kazda M."/>
            <person name="Riedel C.U."/>
            <person name="Duerre P."/>
        </authorList>
    </citation>
    <scope>NUCLEOTIDE SEQUENCE</scope>
    <source>
        <strain evidence="3">TS8</strain>
        <plasmid evidence="3">pCadTS8_1</plasmid>
    </source>
</reference>
<evidence type="ECO:0000313" key="3">
    <source>
        <dbReference type="EMBL" id="WAJ71890.1"/>
    </source>
</evidence>
<dbReference type="PANTHER" id="PTHR43736">
    <property type="entry name" value="ADP-RIBOSE PYROPHOSPHATASE"/>
    <property type="match status" value="1"/>
</dbReference>
<dbReference type="InterPro" id="IPR054105">
    <property type="entry name" value="WHD_NrtR"/>
</dbReference>
<dbReference type="CDD" id="cd18873">
    <property type="entry name" value="NUDIX_NadM_like"/>
    <property type="match status" value="1"/>
</dbReference>
<evidence type="ECO:0000259" key="1">
    <source>
        <dbReference type="Pfam" id="PF00293"/>
    </source>
</evidence>
<sequence>MSTGLKDGAELNTSFEHLQEEFLPADCMNNVTVDNLILAMQEGKLKVLLAKYKHGLAANQWGLIGHWVRNDEDLEAAANRVVTHTTGVKNFHLEQLAAFGNVNRYPLRRIITVAFFALVRFEEANVVHSNSTLEVDWFDIKKLPSLVFDHGSIVDSCLQHLKYKVRHEPVGFSLLPEKFTLLQLQEIYEAILDIKLDKPNFRRKIQKMNLLINCKEKQKDVAHRAATLYRFDINVYEKLKEFGFNFEY</sequence>
<dbReference type="Pfam" id="PF00293">
    <property type="entry name" value="NUDIX"/>
    <property type="match status" value="1"/>
</dbReference>
<accession>A0ABY7ATP6</accession>
<dbReference type="SUPFAM" id="SSF46785">
    <property type="entry name" value="Winged helix' DNA-binding domain"/>
    <property type="match status" value="1"/>
</dbReference>
<dbReference type="InterPro" id="IPR000086">
    <property type="entry name" value="NUDIX_hydrolase_dom"/>
</dbReference>
<protein>
    <submittedName>
        <fullName evidence="3">NUDIX domain-containing protein</fullName>
    </submittedName>
</protein>
<dbReference type="EMBL" id="CP109966">
    <property type="protein sequence ID" value="WAJ71890.1"/>
    <property type="molecule type" value="Genomic_DNA"/>
</dbReference>
<feature type="domain" description="Nudix hydrolase" evidence="1">
    <location>
        <begin position="32"/>
        <end position="152"/>
    </location>
</feature>
<dbReference type="Gene3D" id="1.10.10.10">
    <property type="entry name" value="Winged helix-like DNA-binding domain superfamily/Winged helix DNA-binding domain"/>
    <property type="match status" value="1"/>
</dbReference>
<dbReference type="Pfam" id="PF21906">
    <property type="entry name" value="WHD_NrtR"/>
    <property type="match status" value="1"/>
</dbReference>
<gene>
    <name evidence="3" type="ORF">OLW01_14270</name>
</gene>
<proteinExistence type="predicted"/>
<dbReference type="InterPro" id="IPR015797">
    <property type="entry name" value="NUDIX_hydrolase-like_dom_sf"/>
</dbReference>
<dbReference type="InterPro" id="IPR036390">
    <property type="entry name" value="WH_DNA-bd_sf"/>
</dbReference>
<organism evidence="3 4">
    <name type="scientific">Catenovulum adriaticum</name>
    <dbReference type="NCBI Taxonomy" id="2984846"/>
    <lineage>
        <taxon>Bacteria</taxon>
        <taxon>Pseudomonadati</taxon>
        <taxon>Pseudomonadota</taxon>
        <taxon>Gammaproteobacteria</taxon>
        <taxon>Alteromonadales</taxon>
        <taxon>Alteromonadaceae</taxon>
        <taxon>Catenovulum</taxon>
    </lineage>
</organism>
<dbReference type="InterPro" id="IPR036388">
    <property type="entry name" value="WH-like_DNA-bd_sf"/>
</dbReference>
<keyword evidence="4" id="KW-1185">Reference proteome</keyword>
<dbReference type="RefSeq" id="WP_268076611.1">
    <property type="nucleotide sequence ID" value="NZ_CP109966.1"/>
</dbReference>
<name>A0ABY7ATP6_9ALTE</name>
<evidence type="ECO:0000313" key="4">
    <source>
        <dbReference type="Proteomes" id="UP001163726"/>
    </source>
</evidence>
<dbReference type="Gene3D" id="3.90.79.10">
    <property type="entry name" value="Nucleoside Triphosphate Pyrophosphohydrolase"/>
    <property type="match status" value="1"/>
</dbReference>
<keyword evidence="3" id="KW-0614">Plasmid</keyword>
<dbReference type="Proteomes" id="UP001163726">
    <property type="component" value="Plasmid pCadTS8_1"/>
</dbReference>
<dbReference type="PANTHER" id="PTHR43736:SF4">
    <property type="entry name" value="SLR1690 PROTEIN"/>
    <property type="match status" value="1"/>
</dbReference>
<dbReference type="SUPFAM" id="SSF55811">
    <property type="entry name" value="Nudix"/>
    <property type="match status" value="1"/>
</dbReference>
<geneLocation type="plasmid" evidence="3 4">
    <name>pCadTS8_1</name>
</geneLocation>
<evidence type="ECO:0000259" key="2">
    <source>
        <dbReference type="Pfam" id="PF21906"/>
    </source>
</evidence>
<feature type="domain" description="NrtR DNA-binding winged helix" evidence="2">
    <location>
        <begin position="171"/>
        <end position="231"/>
    </location>
</feature>